<evidence type="ECO:0000313" key="5">
    <source>
        <dbReference type="Proteomes" id="UP001155057"/>
    </source>
</evidence>
<protein>
    <recommendedName>
        <fullName evidence="6">Secretion system C-terminal sorting domain-containing protein</fullName>
    </recommendedName>
</protein>
<feature type="region of interest" description="Disordered" evidence="1">
    <location>
        <begin position="941"/>
        <end position="976"/>
    </location>
</feature>
<dbReference type="RefSeq" id="WP_259124307.1">
    <property type="nucleotide sequence ID" value="NZ_JANUAE010000012.1"/>
</dbReference>
<evidence type="ECO:0008006" key="6">
    <source>
        <dbReference type="Google" id="ProtNLM"/>
    </source>
</evidence>
<feature type="domain" description="Cohesin" evidence="2">
    <location>
        <begin position="27"/>
        <end position="140"/>
    </location>
</feature>
<dbReference type="InterPro" id="IPR008965">
    <property type="entry name" value="CBM2/CBM3_carb-bd_dom_sf"/>
</dbReference>
<name>A0A9X2QDT3_9BACT</name>
<dbReference type="Gene3D" id="2.60.40.680">
    <property type="match status" value="3"/>
</dbReference>
<dbReference type="Pfam" id="PF00963">
    <property type="entry name" value="Cohesin"/>
    <property type="match status" value="3"/>
</dbReference>
<feature type="domain" description="Cohesin" evidence="2">
    <location>
        <begin position="179"/>
        <end position="281"/>
    </location>
</feature>
<dbReference type="Pfam" id="PF17963">
    <property type="entry name" value="Big_9"/>
    <property type="match status" value="1"/>
</dbReference>
<dbReference type="NCBIfam" id="TIGR04183">
    <property type="entry name" value="Por_Secre_tail"/>
    <property type="match status" value="1"/>
</dbReference>
<feature type="compositionally biased region" description="Basic and acidic residues" evidence="1">
    <location>
        <begin position="941"/>
        <end position="956"/>
    </location>
</feature>
<feature type="region of interest" description="Disordered" evidence="1">
    <location>
        <begin position="864"/>
        <end position="910"/>
    </location>
</feature>
<feature type="compositionally biased region" description="Basic and acidic residues" evidence="1">
    <location>
        <begin position="895"/>
        <end position="904"/>
    </location>
</feature>
<sequence>MGFLLGLAGLAGPVAEAQVPVRPAAGPEQAAGTTFQVEITVGTDSASVEGLFGASLVLGYDASRVSVVGDEAGPFLGPDVVYQSDIDEEAGEIGIGVTRKSGDGGTSGSGLVAQVEVAVPDTAQGEVLSFNLRDVRLTDASGESIGAEAEGLEVDVRPAPPIRPVVAGPVTPRDTFRADVTVGTGSAPAENVFGTSFVLRYDPDRMSVVEDEAGPFLGPDVVYQSNVDSAAGEVGIGVSRKSGGGGASGSGAVAQVEFAVAETVPPGTELPLEVREASASDPEESPLPLSAEEEAVTLKKQGPPIRPTGPSEVPRDSVFSVEVKIGTGSSEAEDLFGASFTLGYDASRVSVVGDEAGPFLGPDVVYQSNVDSMAGEVGIGVSRKSGSGGASGSGVVARVRVEVPESAPGEPDLSFDLSEVTARDSEGTPLGLSAEGLDVSIRERPLAAEPDTFSVEAGATLSVGPPGVLGNDDGSSPTAQVAADPSEGSLTLGEDGSFEYVPDEGFSGTDEFDYEAVQGSETSRATVTIEVQDPSVTATEPVEAGDAGSTVEFGETGTSVSFSSATSGSGDVTVSRFEEPPATTTGIEGNASEYRVEVSLSGDLSVGEGTEIRFDAGKLDGASDPSEVTIYTREVPGSGSFSALETTYDEGADQLVATVSSFSEFAFGSETEPLFAYPDRVEASVSRSFGDAAGPGDYRLVALPGTPSRALSGAVGGEAGSEWQAYWDDGSSFVRHDGSETFQLREGRGFWLTSRQAWTVEDSIEAAPLRSDTAAVIPVNPGGWTIVANPFGEDVSWDRVVKANGGDLSPLWPFEGAFNDTSSAFKSARSGQAYYVLNQRSDRDSIVVPYPGAAKGATTNRVATKNRGGMDTPTTNKAITRAAPGDGGPLLELSVRPREKDRTASHLASTVRMGLASEPAGEERLAAPPGQLEALSLRIEGEKTSRDEASGEESKKASSKGESPDGESPGGKSSGQRLLMAERRAASGQGTVFSLQLRRRVEGAALLSASSLKAAGGRSVALIVPSTGQSYNLREDAPIELRSSKERQELKVAIGTSSYVDGKREAVLPEKVRLTSYPNPIRQQGTLEYALPEAREVSLQVYDVLGRKVKTLTRGQKEAGRHRVDIRTGQLSSGIYFGRLKAGGQTRTQKITVVR</sequence>
<dbReference type="AlphaFoldDB" id="A0A9X2QDT3"/>
<accession>A0A9X2QDT3</accession>
<dbReference type="Pfam" id="PF18962">
    <property type="entry name" value="Por_Secre_tail"/>
    <property type="match status" value="1"/>
</dbReference>
<organism evidence="4 5">
    <name type="scientific">Salinibacter ruber</name>
    <dbReference type="NCBI Taxonomy" id="146919"/>
    <lineage>
        <taxon>Bacteria</taxon>
        <taxon>Pseudomonadati</taxon>
        <taxon>Rhodothermota</taxon>
        <taxon>Rhodothermia</taxon>
        <taxon>Rhodothermales</taxon>
        <taxon>Salinibacteraceae</taxon>
        <taxon>Salinibacter</taxon>
    </lineage>
</organism>
<evidence type="ECO:0000256" key="1">
    <source>
        <dbReference type="SAM" id="MobiDB-lite"/>
    </source>
</evidence>
<dbReference type="Proteomes" id="UP001155057">
    <property type="component" value="Unassembled WGS sequence"/>
</dbReference>
<dbReference type="Gene3D" id="2.60.40.3440">
    <property type="match status" value="1"/>
</dbReference>
<comment type="caution">
    <text evidence="4">The sequence shown here is derived from an EMBL/GenBank/DDBJ whole genome shotgun (WGS) entry which is preliminary data.</text>
</comment>
<dbReference type="InterPro" id="IPR026444">
    <property type="entry name" value="Secre_tail"/>
</dbReference>
<evidence type="ECO:0000259" key="3">
    <source>
        <dbReference type="Pfam" id="PF18962"/>
    </source>
</evidence>
<dbReference type="SUPFAM" id="SSF49384">
    <property type="entry name" value="Carbohydrate-binding domain"/>
    <property type="match status" value="3"/>
</dbReference>
<proteinExistence type="predicted"/>
<dbReference type="GO" id="GO:0030246">
    <property type="term" value="F:carbohydrate binding"/>
    <property type="evidence" value="ECO:0007669"/>
    <property type="project" value="InterPro"/>
</dbReference>
<evidence type="ECO:0000259" key="2">
    <source>
        <dbReference type="Pfam" id="PF00963"/>
    </source>
</evidence>
<dbReference type="EMBL" id="JANUAE010000012">
    <property type="protein sequence ID" value="MCS3711277.1"/>
    <property type="molecule type" value="Genomic_DNA"/>
</dbReference>
<gene>
    <name evidence="4" type="ORF">GGP61_002910</name>
</gene>
<dbReference type="Gene3D" id="2.60.40.4070">
    <property type="match status" value="1"/>
</dbReference>
<reference evidence="4" key="1">
    <citation type="submission" date="2022-08" db="EMBL/GenBank/DDBJ databases">
        <title>Genomic Encyclopedia of Type Strains, Phase V (KMG-V): Genome sequencing to study the core and pangenomes of soil and plant-associated prokaryotes.</title>
        <authorList>
            <person name="Whitman W."/>
        </authorList>
    </citation>
    <scope>NUCLEOTIDE SEQUENCE</scope>
    <source>
        <strain evidence="4">SP3049</strain>
    </source>
</reference>
<feature type="domain" description="Cohesin" evidence="2">
    <location>
        <begin position="315"/>
        <end position="415"/>
    </location>
</feature>
<dbReference type="GO" id="GO:0000272">
    <property type="term" value="P:polysaccharide catabolic process"/>
    <property type="evidence" value="ECO:0007669"/>
    <property type="project" value="InterPro"/>
</dbReference>
<dbReference type="InterPro" id="IPR002102">
    <property type="entry name" value="Cohesin_dom"/>
</dbReference>
<evidence type="ECO:0000313" key="4">
    <source>
        <dbReference type="EMBL" id="MCS3711277.1"/>
    </source>
</evidence>
<feature type="domain" description="Secretion system C-terminal sorting" evidence="3">
    <location>
        <begin position="1077"/>
        <end position="1153"/>
    </location>
</feature>